<comment type="caution">
    <text evidence="2">Lacks conserved residue(s) required for the propagation of feature annotation.</text>
</comment>
<dbReference type="PANTHER" id="PTHR33269">
    <property type="entry name" value="NADH-UBIQUINONE OXIDOREDUCTASE CHAIN 6"/>
    <property type="match status" value="1"/>
</dbReference>
<comment type="catalytic activity">
    <reaction evidence="2">
        <text>a quinone + NADH + 5 H(+)(in) = a quinol + NAD(+) + 4 H(+)(out)</text>
        <dbReference type="Rhea" id="RHEA:57888"/>
        <dbReference type="ChEBI" id="CHEBI:15378"/>
        <dbReference type="ChEBI" id="CHEBI:24646"/>
        <dbReference type="ChEBI" id="CHEBI:57540"/>
        <dbReference type="ChEBI" id="CHEBI:57945"/>
        <dbReference type="ChEBI" id="CHEBI:132124"/>
    </reaction>
</comment>
<keyword evidence="2" id="KW-0812">Transmembrane</keyword>
<dbReference type="GO" id="GO:0005886">
    <property type="term" value="C:plasma membrane"/>
    <property type="evidence" value="ECO:0007669"/>
    <property type="project" value="UniProtKB-SubCell"/>
</dbReference>
<organism evidence="3 4">
    <name type="scientific">Sandaracinomonas limnophila</name>
    <dbReference type="NCBI Taxonomy" id="1862386"/>
    <lineage>
        <taxon>Bacteria</taxon>
        <taxon>Pseudomonadati</taxon>
        <taxon>Bacteroidota</taxon>
        <taxon>Cytophagia</taxon>
        <taxon>Cytophagales</taxon>
        <taxon>Flectobacillaceae</taxon>
        <taxon>Sandaracinomonas</taxon>
    </lineage>
</organism>
<dbReference type="OrthoDB" id="981464at2"/>
<keyword evidence="2" id="KW-1003">Cell membrane</keyword>
<gene>
    <name evidence="3" type="ORF">EOJ36_08315</name>
</gene>
<dbReference type="PANTHER" id="PTHR33269:SF17">
    <property type="entry name" value="NADH-UBIQUINONE OXIDOREDUCTASE CHAIN 6"/>
    <property type="match status" value="1"/>
</dbReference>
<evidence type="ECO:0000313" key="3">
    <source>
        <dbReference type="EMBL" id="RVU24999.1"/>
    </source>
</evidence>
<evidence type="ECO:0000256" key="1">
    <source>
        <dbReference type="ARBA" id="ARBA00005698"/>
    </source>
</evidence>
<comment type="function">
    <text evidence="2">NDH-1 shuttles electrons from NADH, via FMN and iron-sulfur (Fe-S) centers, to quinones in the respiratory chain. Couples the redox reaction to proton translocation (for every two electrons transferred, four hydrogen ions are translocated across the cytoplasmic membrane), and thus conserves the redox energy in a proton gradient.</text>
</comment>
<comment type="subcellular location">
    <subcellularLocation>
        <location evidence="2">Cell membrane</location>
        <topology evidence="2">Multi-pass membrane protein</topology>
    </subcellularLocation>
</comment>
<dbReference type="InterPro" id="IPR042106">
    <property type="entry name" value="Nuo/plastoQ_OxRdtase_6_NuoJ"/>
</dbReference>
<proteinExistence type="inferred from homology"/>
<feature type="transmembrane region" description="Helical" evidence="2">
    <location>
        <begin position="54"/>
        <end position="74"/>
    </location>
</feature>
<protein>
    <recommendedName>
        <fullName evidence="2">NADH-quinone oxidoreductase subunit J</fullName>
        <ecNumber evidence="2">7.1.1.-</ecNumber>
    </recommendedName>
</protein>
<feature type="transmembrane region" description="Helical" evidence="2">
    <location>
        <begin position="29"/>
        <end position="47"/>
    </location>
</feature>
<keyword evidence="2" id="KW-0520">NAD</keyword>
<keyword evidence="2" id="KW-0472">Membrane</keyword>
<name>A0A437PRY3_9BACT</name>
<evidence type="ECO:0000256" key="2">
    <source>
        <dbReference type="RuleBase" id="RU004429"/>
    </source>
</evidence>
<keyword evidence="4" id="KW-1185">Reference proteome</keyword>
<reference evidence="3 4" key="1">
    <citation type="submission" date="2019-01" db="EMBL/GenBank/DDBJ databases">
        <authorList>
            <person name="Chen W.-M."/>
        </authorList>
    </citation>
    <scope>NUCLEOTIDE SEQUENCE [LARGE SCALE GENOMIC DNA]</scope>
    <source>
        <strain evidence="3 4">FSY-15</strain>
    </source>
</reference>
<keyword evidence="2" id="KW-0874">Quinone</keyword>
<accession>A0A437PRY3</accession>
<dbReference type="Pfam" id="PF00499">
    <property type="entry name" value="Oxidored_q3"/>
    <property type="match status" value="1"/>
</dbReference>
<dbReference type="AlphaFoldDB" id="A0A437PRY3"/>
<evidence type="ECO:0000313" key="4">
    <source>
        <dbReference type="Proteomes" id="UP000282832"/>
    </source>
</evidence>
<comment type="caution">
    <text evidence="3">The sequence shown here is derived from an EMBL/GenBank/DDBJ whole genome shotgun (WGS) entry which is preliminary data.</text>
</comment>
<dbReference type="InterPro" id="IPR001457">
    <property type="entry name" value="NADH_UbQ/plastoQ_OxRdtase_su6"/>
</dbReference>
<dbReference type="GO" id="GO:0008137">
    <property type="term" value="F:NADH dehydrogenase (ubiquinone) activity"/>
    <property type="evidence" value="ECO:0007669"/>
    <property type="project" value="UniProtKB-UniRule"/>
</dbReference>
<dbReference type="SUPFAM" id="SSF103473">
    <property type="entry name" value="MFS general substrate transporter"/>
    <property type="match status" value="1"/>
</dbReference>
<dbReference type="InterPro" id="IPR036259">
    <property type="entry name" value="MFS_trans_sf"/>
</dbReference>
<comment type="similarity">
    <text evidence="1 2">Belongs to the complex I subunit 6 family.</text>
</comment>
<feature type="transmembrane region" description="Helical" evidence="2">
    <location>
        <begin position="139"/>
        <end position="161"/>
    </location>
</feature>
<dbReference type="Proteomes" id="UP000282832">
    <property type="component" value="Unassembled WGS sequence"/>
</dbReference>
<dbReference type="EC" id="7.1.1.-" evidence="2"/>
<dbReference type="RefSeq" id="WP_127804247.1">
    <property type="nucleotide sequence ID" value="NZ_SACY01000003.1"/>
</dbReference>
<dbReference type="Gene3D" id="1.20.120.1200">
    <property type="entry name" value="NADH-ubiquinone/plastoquinone oxidoreductase chain 6, subunit NuoJ"/>
    <property type="match status" value="1"/>
</dbReference>
<dbReference type="GO" id="GO:0048038">
    <property type="term" value="F:quinone binding"/>
    <property type="evidence" value="ECO:0007669"/>
    <property type="project" value="UniProtKB-UniRule"/>
</dbReference>
<feature type="transmembrane region" description="Helical" evidence="2">
    <location>
        <begin position="94"/>
        <end position="118"/>
    </location>
</feature>
<sequence length="165" mass="18287">MNNIVFIFLAILTCGSALGMLITKNLLHAVLMMFLVMFGLAGLFVMAKADVLAVSHLMIYVGGAMILILFGIMLTSKRDILGKNLLKVEENSKLFPLLICVAICFGWFQLINLSKIGFELIPDDQSKLKQVGFLLTTQYSFVFEWVGVFLLIALVGSTFIAKKDE</sequence>
<dbReference type="EMBL" id="SACY01000003">
    <property type="protein sequence ID" value="RVU24999.1"/>
    <property type="molecule type" value="Genomic_DNA"/>
</dbReference>
<keyword evidence="2" id="KW-1133">Transmembrane helix</keyword>